<dbReference type="SUPFAM" id="SSF48452">
    <property type="entry name" value="TPR-like"/>
    <property type="match status" value="1"/>
</dbReference>
<proteinExistence type="inferred from homology"/>
<dbReference type="InterPro" id="IPR011990">
    <property type="entry name" value="TPR-like_helical_dom_sf"/>
</dbReference>
<dbReference type="HAMAP" id="MF_00922">
    <property type="entry name" value="OM_assembly_BamD"/>
    <property type="match status" value="1"/>
</dbReference>
<evidence type="ECO:0000313" key="6">
    <source>
        <dbReference type="EMBL" id="MBC8317575.1"/>
    </source>
</evidence>
<dbReference type="Proteomes" id="UP000614424">
    <property type="component" value="Unassembled WGS sequence"/>
</dbReference>
<protein>
    <submittedName>
        <fullName evidence="6">Outer membrane protein assembly factor BamD</fullName>
    </submittedName>
</protein>
<comment type="caution">
    <text evidence="6">The sequence shown here is derived from an EMBL/GenBank/DDBJ whole genome shotgun (WGS) entry which is preliminary data.</text>
</comment>
<organism evidence="6 7">
    <name type="scientific">Candidatus Desulfobia pelagia</name>
    <dbReference type="NCBI Taxonomy" id="2841692"/>
    <lineage>
        <taxon>Bacteria</taxon>
        <taxon>Pseudomonadati</taxon>
        <taxon>Thermodesulfobacteriota</taxon>
        <taxon>Desulfobulbia</taxon>
        <taxon>Desulfobulbales</taxon>
        <taxon>Desulfobulbaceae</taxon>
        <taxon>Candidatus Desulfobia</taxon>
    </lineage>
</organism>
<evidence type="ECO:0000256" key="3">
    <source>
        <dbReference type="ARBA" id="ARBA00023237"/>
    </source>
</evidence>
<dbReference type="PANTHER" id="PTHR37423:SF2">
    <property type="entry name" value="MEMBRANE-BOUND LYTIC MUREIN TRANSGLYCOSYLASE C"/>
    <property type="match status" value="1"/>
</dbReference>
<dbReference type="Gene3D" id="1.25.40.10">
    <property type="entry name" value="Tetratricopeptide repeat domain"/>
    <property type="match status" value="1"/>
</dbReference>
<dbReference type="AlphaFoldDB" id="A0A8J6NDQ9"/>
<sequence>MIQSTKLALISAILFSLSVLSGCAVVDDIKNMFTDDSTQTVSTPDTIAMDALDKFNHGQYTSALEIFTEIRERYPFSRYSLMAELKSADCHYHLKHYSEAITLYEDFERNHPTNEAIPYVLFQIGMCHYNKIDTIDRDPGSAINAEAAFARLLRVHPDSPYTTEARARIRAARDFLANHEMYVATFYIKTRKYKQSAARLEYLLDTYPDSTIVPEANTLLGLLQAGTPPKSTWRDWIPEIGLPDWSVFESFGVAPSSATE</sequence>
<evidence type="ECO:0000256" key="2">
    <source>
        <dbReference type="ARBA" id="ARBA00023136"/>
    </source>
</evidence>
<feature type="signal peptide" evidence="4">
    <location>
        <begin position="1"/>
        <end position="24"/>
    </location>
</feature>
<dbReference type="NCBIfam" id="TIGR03302">
    <property type="entry name" value="OM_YfiO"/>
    <property type="match status" value="1"/>
</dbReference>
<reference evidence="6 7" key="1">
    <citation type="submission" date="2020-08" db="EMBL/GenBank/DDBJ databases">
        <title>Bridging the membrane lipid divide: bacteria of the FCB group superphylum have the potential to synthesize archaeal ether lipids.</title>
        <authorList>
            <person name="Villanueva L."/>
            <person name="Von Meijenfeldt F.A.B."/>
            <person name="Westbye A.B."/>
            <person name="Yadav S."/>
            <person name="Hopmans E.C."/>
            <person name="Dutilh B.E."/>
            <person name="Sinninghe Damste J.S."/>
        </authorList>
    </citation>
    <scope>NUCLEOTIDE SEQUENCE [LARGE SCALE GENOMIC DNA]</scope>
    <source>
        <strain evidence="6">NIOZ-UU47</strain>
    </source>
</reference>
<keyword evidence="3" id="KW-0998">Cell outer membrane</keyword>
<name>A0A8J6NDQ9_9BACT</name>
<feature type="chain" id="PRO_5035347782" evidence="4">
    <location>
        <begin position="25"/>
        <end position="260"/>
    </location>
</feature>
<keyword evidence="2" id="KW-0472">Membrane</keyword>
<accession>A0A8J6NDQ9</accession>
<dbReference type="InterPro" id="IPR017689">
    <property type="entry name" value="BamD"/>
</dbReference>
<evidence type="ECO:0000259" key="5">
    <source>
        <dbReference type="Pfam" id="PF13525"/>
    </source>
</evidence>
<dbReference type="PANTHER" id="PTHR37423">
    <property type="entry name" value="SOLUBLE LYTIC MUREIN TRANSGLYCOSYLASE-RELATED"/>
    <property type="match status" value="1"/>
</dbReference>
<dbReference type="InterPro" id="IPR039565">
    <property type="entry name" value="BamD-like"/>
</dbReference>
<feature type="domain" description="Outer membrane lipoprotein BamD-like" evidence="5">
    <location>
        <begin position="50"/>
        <end position="216"/>
    </location>
</feature>
<gene>
    <name evidence="6" type="ORF">H8E41_06685</name>
</gene>
<evidence type="ECO:0000313" key="7">
    <source>
        <dbReference type="Proteomes" id="UP000614424"/>
    </source>
</evidence>
<dbReference type="PROSITE" id="PS51257">
    <property type="entry name" value="PROKAR_LIPOPROTEIN"/>
    <property type="match status" value="1"/>
</dbReference>
<evidence type="ECO:0000256" key="1">
    <source>
        <dbReference type="ARBA" id="ARBA00022729"/>
    </source>
</evidence>
<keyword evidence="1 4" id="KW-0732">Signal</keyword>
<dbReference type="Pfam" id="PF13525">
    <property type="entry name" value="YfiO"/>
    <property type="match status" value="1"/>
</dbReference>
<evidence type="ECO:0000256" key="4">
    <source>
        <dbReference type="SAM" id="SignalP"/>
    </source>
</evidence>
<dbReference type="EMBL" id="JACNJZ010000093">
    <property type="protein sequence ID" value="MBC8317575.1"/>
    <property type="molecule type" value="Genomic_DNA"/>
</dbReference>